<evidence type="ECO:0000256" key="1">
    <source>
        <dbReference type="ARBA" id="ARBA00006583"/>
    </source>
</evidence>
<keyword evidence="6 8" id="KW-0446">Lipid-binding</keyword>
<dbReference type="PANTHER" id="PTHR30050">
    <property type="entry name" value="CHROMOSOMAL REPLICATION INITIATOR PROTEIN DNAA"/>
    <property type="match status" value="1"/>
</dbReference>
<dbReference type="Gene3D" id="1.10.8.60">
    <property type="match status" value="1"/>
</dbReference>
<feature type="binding site" evidence="8">
    <location>
        <position position="160"/>
    </location>
    <ligand>
        <name>ATP</name>
        <dbReference type="ChEBI" id="CHEBI:30616"/>
    </ligand>
</feature>
<reference evidence="14 15" key="1">
    <citation type="journal article" date="2016" name="Nat. Commun.">
        <title>Thousands of microbial genomes shed light on interconnected biogeochemical processes in an aquifer system.</title>
        <authorList>
            <person name="Anantharaman K."/>
            <person name="Brown C.T."/>
            <person name="Hug L.A."/>
            <person name="Sharon I."/>
            <person name="Castelle C.J."/>
            <person name="Probst A.J."/>
            <person name="Thomas B.C."/>
            <person name="Singh A."/>
            <person name="Wilkins M.J."/>
            <person name="Karaoz U."/>
            <person name="Brodie E.L."/>
            <person name="Williams K.H."/>
            <person name="Hubbard S.S."/>
            <person name="Banfield J.F."/>
        </authorList>
    </citation>
    <scope>NUCLEOTIDE SEQUENCE [LARGE SCALE GENOMIC DNA]</scope>
</reference>
<dbReference type="GO" id="GO:0003688">
    <property type="term" value="F:DNA replication origin binding"/>
    <property type="evidence" value="ECO:0007669"/>
    <property type="project" value="UniProtKB-UniRule"/>
</dbReference>
<dbReference type="Proteomes" id="UP000176504">
    <property type="component" value="Unassembled WGS sequence"/>
</dbReference>
<evidence type="ECO:0000256" key="2">
    <source>
        <dbReference type="ARBA" id="ARBA00022490"/>
    </source>
</evidence>
<dbReference type="InterPro" id="IPR018312">
    <property type="entry name" value="Chromosome_initiator_DnaA_CS"/>
</dbReference>
<feature type="binding site" evidence="8">
    <location>
        <position position="157"/>
    </location>
    <ligand>
        <name>ATP</name>
        <dbReference type="ChEBI" id="CHEBI:30616"/>
    </ligand>
</feature>
<dbReference type="Pfam" id="PF08299">
    <property type="entry name" value="Bac_DnaA_C"/>
    <property type="match status" value="1"/>
</dbReference>
<keyword evidence="5 8" id="KW-0067">ATP-binding</keyword>
<dbReference type="PRINTS" id="PR00051">
    <property type="entry name" value="DNAA"/>
</dbReference>
<evidence type="ECO:0000256" key="11">
    <source>
        <dbReference type="RuleBase" id="RU004227"/>
    </source>
</evidence>
<dbReference type="Gene3D" id="3.40.50.300">
    <property type="entry name" value="P-loop containing nucleotide triphosphate hydrolases"/>
    <property type="match status" value="1"/>
</dbReference>
<dbReference type="InterPro" id="IPR010921">
    <property type="entry name" value="Trp_repressor/repl_initiator"/>
</dbReference>
<feature type="binding site" evidence="8">
    <location>
        <position position="161"/>
    </location>
    <ligand>
        <name>ATP</name>
        <dbReference type="ChEBI" id="CHEBI:30616"/>
    </ligand>
</feature>
<dbReference type="HAMAP" id="MF_00377">
    <property type="entry name" value="DnaA_bact"/>
    <property type="match status" value="1"/>
</dbReference>
<evidence type="ECO:0000256" key="8">
    <source>
        <dbReference type="HAMAP-Rule" id="MF_00377"/>
    </source>
</evidence>
<dbReference type="GO" id="GO:0006270">
    <property type="term" value="P:DNA replication initiation"/>
    <property type="evidence" value="ECO:0007669"/>
    <property type="project" value="UniProtKB-UniRule"/>
</dbReference>
<gene>
    <name evidence="8" type="primary">dnaA</name>
    <name evidence="14" type="ORF">A3A78_02660</name>
</gene>
<comment type="similarity">
    <text evidence="1 8 11">Belongs to the DnaA family.</text>
</comment>
<dbReference type="PROSITE" id="PS01008">
    <property type="entry name" value="DNAA"/>
    <property type="match status" value="1"/>
</dbReference>
<comment type="caution">
    <text evidence="8">Lacks conserved residue(s) required for the propagation of feature annotation.</text>
</comment>
<evidence type="ECO:0000256" key="5">
    <source>
        <dbReference type="ARBA" id="ARBA00022840"/>
    </source>
</evidence>
<organism evidence="14 15">
    <name type="scientific">candidate division WWE3 bacterium RIFCSPLOWO2_01_FULL_41_18</name>
    <dbReference type="NCBI Taxonomy" id="1802625"/>
    <lineage>
        <taxon>Bacteria</taxon>
        <taxon>Katanobacteria</taxon>
    </lineage>
</organism>
<sequence length="457" mass="51720">MNPSDLYKAALGELQTVLTELIYKAYFYPTKVGDCSESTFEIVCPSNHVKDYLNKKFYGLLKNTLDRIGNGNYQIIFKVDEQKVETKTDDLPLFVPAKIKESASRENLDEYNNLSQKYTFETFIVGPSNRLAHAIATAITENPGKVYNPFFLHAGVGLGKTHLIQAIGNHILKSAPKTKVVYATAESFMNELIEAIQEGRNKNYIANKFRNKFRKADVLLIDDIQFIAGRGEATQEEFFHTFNALYMAQKQIVLTSDRPPKELSRLDVRITSRFSSGVVADMQKPDVETRSAILREKRNQMRAEVENDVVDYIAQIVETNIRELEGAFLQIITQAKAEGLAVTKEYSAKVLGQVIPGKINVNINEVLKAVCNYYSIKMTDLKGPKRLKEYVLPRQVSMFLLKKYSGTPFMAIGDLLGGRDHTTIMHGSEKIEKEINADTRLRQDIVNIKRTLNINVD</sequence>
<evidence type="ECO:0000256" key="9">
    <source>
        <dbReference type="NCBIfam" id="TIGR00362"/>
    </source>
</evidence>
<evidence type="ECO:0000256" key="6">
    <source>
        <dbReference type="ARBA" id="ARBA00023121"/>
    </source>
</evidence>
<comment type="domain">
    <text evidence="8">Domain I is involved in oligomerization and binding regulators, domain II is flexibile and of varying length in different bacteria, domain III forms the AAA+ region, while domain IV binds dsDNA.</text>
</comment>
<comment type="subunit">
    <text evidence="8">Oligomerizes as a right-handed, spiral filament on DNA at oriC.</text>
</comment>
<dbReference type="AlphaFoldDB" id="A0A1F4VF90"/>
<evidence type="ECO:0000256" key="4">
    <source>
        <dbReference type="ARBA" id="ARBA00022741"/>
    </source>
</evidence>
<dbReference type="NCBIfam" id="TIGR00362">
    <property type="entry name" value="DnaA"/>
    <property type="match status" value="1"/>
</dbReference>
<dbReference type="InterPro" id="IPR013159">
    <property type="entry name" value="DnaA_C"/>
</dbReference>
<dbReference type="SUPFAM" id="SSF52540">
    <property type="entry name" value="P-loop containing nucleoside triphosphate hydrolases"/>
    <property type="match status" value="1"/>
</dbReference>
<dbReference type="Gene3D" id="1.10.1750.10">
    <property type="match status" value="1"/>
</dbReference>
<evidence type="ECO:0000256" key="10">
    <source>
        <dbReference type="RuleBase" id="RU000577"/>
    </source>
</evidence>
<evidence type="ECO:0000256" key="7">
    <source>
        <dbReference type="ARBA" id="ARBA00023125"/>
    </source>
</evidence>
<keyword evidence="3 8" id="KW-0235">DNA replication</keyword>
<dbReference type="EMBL" id="MEVI01000001">
    <property type="protein sequence ID" value="OGC55916.1"/>
    <property type="molecule type" value="Genomic_DNA"/>
</dbReference>
<evidence type="ECO:0000313" key="14">
    <source>
        <dbReference type="EMBL" id="OGC55916.1"/>
    </source>
</evidence>
<dbReference type="CDD" id="cd00009">
    <property type="entry name" value="AAA"/>
    <property type="match status" value="1"/>
</dbReference>
<evidence type="ECO:0000256" key="3">
    <source>
        <dbReference type="ARBA" id="ARBA00022705"/>
    </source>
</evidence>
<dbReference type="SUPFAM" id="SSF48295">
    <property type="entry name" value="TrpR-like"/>
    <property type="match status" value="1"/>
</dbReference>
<proteinExistence type="inferred from homology"/>
<protein>
    <recommendedName>
        <fullName evidence="8 9">Chromosomal replication initiator protein DnaA</fullName>
    </recommendedName>
</protein>
<evidence type="ECO:0000259" key="13">
    <source>
        <dbReference type="SMART" id="SM00760"/>
    </source>
</evidence>
<dbReference type="GO" id="GO:0005886">
    <property type="term" value="C:plasma membrane"/>
    <property type="evidence" value="ECO:0007669"/>
    <property type="project" value="TreeGrafter"/>
</dbReference>
<dbReference type="Pfam" id="PF00308">
    <property type="entry name" value="Bac_DnaA"/>
    <property type="match status" value="1"/>
</dbReference>
<dbReference type="InterPro" id="IPR027417">
    <property type="entry name" value="P-loop_NTPase"/>
</dbReference>
<keyword evidence="4 8" id="KW-0547">Nucleotide-binding</keyword>
<dbReference type="GO" id="GO:0006275">
    <property type="term" value="P:regulation of DNA replication"/>
    <property type="evidence" value="ECO:0007669"/>
    <property type="project" value="UniProtKB-UniRule"/>
</dbReference>
<keyword evidence="7 8" id="KW-0238">DNA-binding</keyword>
<evidence type="ECO:0000259" key="12">
    <source>
        <dbReference type="SMART" id="SM00382"/>
    </source>
</evidence>
<dbReference type="SMART" id="SM00760">
    <property type="entry name" value="Bac_DnaA_C"/>
    <property type="match status" value="1"/>
</dbReference>
<dbReference type="GO" id="GO:0008289">
    <property type="term" value="F:lipid binding"/>
    <property type="evidence" value="ECO:0007669"/>
    <property type="project" value="UniProtKB-KW"/>
</dbReference>
<feature type="region of interest" description="Domain IV, binds dsDNA" evidence="8">
    <location>
        <begin position="336"/>
        <end position="457"/>
    </location>
</feature>
<name>A0A1F4VF90_UNCKA</name>
<feature type="domain" description="AAA+ ATPase" evidence="12">
    <location>
        <begin position="146"/>
        <end position="286"/>
    </location>
</feature>
<keyword evidence="2 8" id="KW-0963">Cytoplasm</keyword>
<dbReference type="InterPro" id="IPR013317">
    <property type="entry name" value="DnaA_dom"/>
</dbReference>
<accession>A0A1F4VF90</accession>
<dbReference type="CDD" id="cd06571">
    <property type="entry name" value="Bac_DnaA_C"/>
    <property type="match status" value="1"/>
</dbReference>
<comment type="subcellular location">
    <subcellularLocation>
        <location evidence="8">Cytoplasm</location>
    </subcellularLocation>
</comment>
<dbReference type="FunFam" id="3.40.50.300:FF:000668">
    <property type="entry name" value="Chromosomal replication initiator protein DnaA"/>
    <property type="match status" value="1"/>
</dbReference>
<dbReference type="InterPro" id="IPR038454">
    <property type="entry name" value="DnaA_N_sf"/>
</dbReference>
<feature type="binding site" evidence="8">
    <location>
        <position position="159"/>
    </location>
    <ligand>
        <name>ATP</name>
        <dbReference type="ChEBI" id="CHEBI:30616"/>
    </ligand>
</feature>
<dbReference type="PANTHER" id="PTHR30050:SF2">
    <property type="entry name" value="CHROMOSOMAL REPLICATION INITIATOR PROTEIN DNAA"/>
    <property type="match status" value="1"/>
</dbReference>
<dbReference type="Gene3D" id="3.30.300.180">
    <property type="match status" value="1"/>
</dbReference>
<comment type="caution">
    <text evidence="14">The sequence shown here is derived from an EMBL/GenBank/DDBJ whole genome shotgun (WGS) entry which is preliminary data.</text>
</comment>
<dbReference type="GO" id="GO:0005737">
    <property type="term" value="C:cytoplasm"/>
    <property type="evidence" value="ECO:0007669"/>
    <property type="project" value="UniProtKB-SubCell"/>
</dbReference>
<evidence type="ECO:0000313" key="15">
    <source>
        <dbReference type="Proteomes" id="UP000176504"/>
    </source>
</evidence>
<feature type="domain" description="Chromosomal replication initiator DnaA C-terminal" evidence="13">
    <location>
        <begin position="362"/>
        <end position="431"/>
    </location>
</feature>
<dbReference type="GO" id="GO:0005524">
    <property type="term" value="F:ATP binding"/>
    <property type="evidence" value="ECO:0007669"/>
    <property type="project" value="UniProtKB-UniRule"/>
</dbReference>
<dbReference type="SMART" id="SM00382">
    <property type="entry name" value="AAA"/>
    <property type="match status" value="1"/>
</dbReference>
<feature type="region of interest" description="Domain I, interacts with DnaA modulators" evidence="8">
    <location>
        <begin position="1"/>
        <end position="86"/>
    </location>
</feature>
<dbReference type="InterPro" id="IPR020591">
    <property type="entry name" value="Chromosome_initiator_DnaA-like"/>
</dbReference>
<dbReference type="InterPro" id="IPR003593">
    <property type="entry name" value="AAA+_ATPase"/>
</dbReference>
<dbReference type="InterPro" id="IPR001957">
    <property type="entry name" value="Chromosome_initiator_DnaA"/>
</dbReference>
<comment type="function">
    <text evidence="8 10">Plays an essential role in the initiation and regulation of chromosomal replication. ATP-DnaA binds to the origin of replication (oriC) to initiate formation of the DNA replication initiation complex once per cell cycle. Binds the DnaA box (a 9 base pair repeat at the origin) and separates the double-stranded (ds)DNA. Forms a right-handed helical filament on oriC DNA; dsDNA binds to the exterior of the filament while single-stranded (ss)DNA is stabiized in the filament's interior. The ATP-DnaA-oriC complex binds and stabilizes one strand of the AT-rich DNA unwinding element (DUE), permitting loading of DNA polymerase. After initiation quickly degrades to an ADP-DnaA complex that is not apt for DNA replication. Binds acidic phospholipids.</text>
</comment>